<organism evidence="1 2">
    <name type="scientific">Angiostrongylus cantonensis</name>
    <name type="common">Rat lungworm</name>
    <dbReference type="NCBI Taxonomy" id="6313"/>
    <lineage>
        <taxon>Eukaryota</taxon>
        <taxon>Metazoa</taxon>
        <taxon>Ecdysozoa</taxon>
        <taxon>Nematoda</taxon>
        <taxon>Chromadorea</taxon>
        <taxon>Rhabditida</taxon>
        <taxon>Rhabditina</taxon>
        <taxon>Rhabditomorpha</taxon>
        <taxon>Strongyloidea</taxon>
        <taxon>Metastrongylidae</taxon>
        <taxon>Angiostrongylus</taxon>
    </lineage>
</organism>
<dbReference type="AlphaFoldDB" id="A0A0K0D8P6"/>
<protein>
    <submittedName>
        <fullName evidence="2">Xanthine permease</fullName>
    </submittedName>
</protein>
<reference evidence="2" key="2">
    <citation type="submission" date="2017-02" db="UniProtKB">
        <authorList>
            <consortium name="WormBaseParasite"/>
        </authorList>
    </citation>
    <scope>IDENTIFICATION</scope>
</reference>
<evidence type="ECO:0000313" key="2">
    <source>
        <dbReference type="WBParaSite" id="ACAC_0000644101-mRNA-1"/>
    </source>
</evidence>
<dbReference type="WBParaSite" id="ACAC_0000644101-mRNA-1">
    <property type="protein sequence ID" value="ACAC_0000644101-mRNA-1"/>
    <property type="gene ID" value="ACAC_0000644101"/>
</dbReference>
<proteinExistence type="predicted"/>
<evidence type="ECO:0000313" key="1">
    <source>
        <dbReference type="Proteomes" id="UP000035642"/>
    </source>
</evidence>
<name>A0A0K0D8P6_ANGCA</name>
<sequence length="61" mass="6608">MVLARSGSLGYVNVNMRSAVVLIAVHPMRIPDFKASAGLLGGSVLPIVTDILFQKFQHKEN</sequence>
<accession>A0A0K0D8P6</accession>
<reference evidence="1" key="1">
    <citation type="submission" date="2012-09" db="EMBL/GenBank/DDBJ databases">
        <authorList>
            <person name="Martin A.A."/>
        </authorList>
    </citation>
    <scope>NUCLEOTIDE SEQUENCE</scope>
</reference>
<keyword evidence="1" id="KW-1185">Reference proteome</keyword>
<dbReference type="Proteomes" id="UP000035642">
    <property type="component" value="Unassembled WGS sequence"/>
</dbReference>